<evidence type="ECO:0000313" key="1">
    <source>
        <dbReference type="EMBL" id="SFM42449.1"/>
    </source>
</evidence>
<reference evidence="2" key="1">
    <citation type="submission" date="2016-10" db="EMBL/GenBank/DDBJ databases">
        <authorList>
            <person name="Varghese N."/>
            <person name="Submissions S."/>
        </authorList>
    </citation>
    <scope>NUCLEOTIDE SEQUENCE [LARGE SCALE GENOMIC DNA]</scope>
    <source>
        <strain evidence="2">CGMCC 1.6775</strain>
    </source>
</reference>
<name>A0A1I4QQY0_9GAMM</name>
<organism evidence="1 2">
    <name type="scientific">Marinobacter pelagius</name>
    <dbReference type="NCBI Taxonomy" id="379482"/>
    <lineage>
        <taxon>Bacteria</taxon>
        <taxon>Pseudomonadati</taxon>
        <taxon>Pseudomonadota</taxon>
        <taxon>Gammaproteobacteria</taxon>
        <taxon>Pseudomonadales</taxon>
        <taxon>Marinobacteraceae</taxon>
        <taxon>Marinobacter</taxon>
    </lineage>
</organism>
<keyword evidence="1" id="KW-0808">Transferase</keyword>
<dbReference type="EMBL" id="FOUR01000001">
    <property type="protein sequence ID" value="SFM42449.1"/>
    <property type="molecule type" value="Genomic_DNA"/>
</dbReference>
<dbReference type="GO" id="GO:0016301">
    <property type="term" value="F:kinase activity"/>
    <property type="evidence" value="ECO:0007669"/>
    <property type="project" value="UniProtKB-KW"/>
</dbReference>
<protein>
    <submittedName>
        <fullName evidence="1">Butyrate kinase</fullName>
    </submittedName>
</protein>
<keyword evidence="1" id="KW-0418">Kinase</keyword>
<dbReference type="AlphaFoldDB" id="A0A1I4QQY0"/>
<dbReference type="OrthoDB" id="6352042at2"/>
<dbReference type="PROSITE" id="PS51257">
    <property type="entry name" value="PROKAR_LIPOPROTEIN"/>
    <property type="match status" value="1"/>
</dbReference>
<dbReference type="RefSeq" id="WP_091997668.1">
    <property type="nucleotide sequence ID" value="NZ_FOUR01000001.1"/>
</dbReference>
<dbReference type="Proteomes" id="UP000199339">
    <property type="component" value="Unassembled WGS sequence"/>
</dbReference>
<accession>A0A1I4QQY0</accession>
<gene>
    <name evidence="1" type="ORF">SAMN04487961_0215</name>
</gene>
<keyword evidence="2" id="KW-1185">Reference proteome</keyword>
<sequence>MNRTAAVLTGLAVVLLSGCKVTVSEGYDDDWDRDSYTPGFFLYVGDTGDDFPDDSWSLDAAAEVCVDDNLYFETESGRVRVYGSSAYSETDFRAAATELERRIDGVLSRFQLRWPEFVDDRSTAVRYPDRLIGCLSPTVSRTEFASASVAAVSIMPYASQWPYDTDRIITHELAHYVQENLSRYQARDSLLPLWFAEGQAAVVAGEPIAPVYQHYDYDPLLDVTVYDATTADYRFEHYALAYDYLEEANGQLALTVLLDLVQFADWEGLDGTVYSGESEAFVEAFNAAGLVDHRNRYLSLERFKTEYHQLLNDSY</sequence>
<evidence type="ECO:0000313" key="2">
    <source>
        <dbReference type="Proteomes" id="UP000199339"/>
    </source>
</evidence>
<proteinExistence type="predicted"/>